<name>A0A1G9FHD5_9RHOB</name>
<dbReference type="OrthoDB" id="2270427at2"/>
<gene>
    <name evidence="3" type="ORF">SAMN05216257_105188</name>
</gene>
<dbReference type="InterPro" id="IPR036390">
    <property type="entry name" value="WH_DNA-bd_sf"/>
</dbReference>
<feature type="domain" description="Transcriptional repressor PaaX-like N-terminal" evidence="1">
    <location>
        <begin position="24"/>
        <end position="91"/>
    </location>
</feature>
<dbReference type="STRING" id="990712.SAMN05216257_105188"/>
<dbReference type="Gene3D" id="1.10.10.10">
    <property type="entry name" value="Winged helix-like DNA-binding domain superfamily/Winged helix DNA-binding domain"/>
    <property type="match status" value="1"/>
</dbReference>
<dbReference type="RefSeq" id="WP_106176376.1">
    <property type="nucleotide sequence ID" value="NZ_FNFV01000005.1"/>
</dbReference>
<dbReference type="AlphaFoldDB" id="A0A1G9FHD5"/>
<dbReference type="EMBL" id="FNFV01000005">
    <property type="protein sequence ID" value="SDK87736.1"/>
    <property type="molecule type" value="Genomic_DNA"/>
</dbReference>
<dbReference type="InterPro" id="IPR013225">
    <property type="entry name" value="PaaX_C"/>
</dbReference>
<dbReference type="InterPro" id="IPR036388">
    <property type="entry name" value="WH-like_DNA-bd_sf"/>
</dbReference>
<evidence type="ECO:0000313" key="3">
    <source>
        <dbReference type="EMBL" id="SDK87736.1"/>
    </source>
</evidence>
<evidence type="ECO:0000313" key="4">
    <source>
        <dbReference type="Proteomes" id="UP000199328"/>
    </source>
</evidence>
<dbReference type="Pfam" id="PF07848">
    <property type="entry name" value="PaaX"/>
    <property type="match status" value="1"/>
</dbReference>
<dbReference type="PANTHER" id="PTHR30319:SF1">
    <property type="entry name" value="TRANSCRIPTIONAL REPRESSOR PAAX"/>
    <property type="match status" value="1"/>
</dbReference>
<reference evidence="4" key="1">
    <citation type="submission" date="2016-10" db="EMBL/GenBank/DDBJ databases">
        <authorList>
            <person name="Varghese N."/>
            <person name="Submissions S."/>
        </authorList>
    </citation>
    <scope>NUCLEOTIDE SEQUENCE [LARGE SCALE GENOMIC DNA]</scope>
    <source>
        <strain evidence="4">CGMCC 1.10789</strain>
    </source>
</reference>
<feature type="domain" description="Transcriptional repressor PaaX-like C-terminal" evidence="2">
    <location>
        <begin position="182"/>
        <end position="266"/>
    </location>
</feature>
<accession>A0A1G9FHD5</accession>
<proteinExistence type="predicted"/>
<dbReference type="GO" id="GO:0006351">
    <property type="term" value="P:DNA-templated transcription"/>
    <property type="evidence" value="ECO:0007669"/>
    <property type="project" value="InterPro"/>
</dbReference>
<keyword evidence="4" id="KW-1185">Reference proteome</keyword>
<organism evidence="3 4">
    <name type="scientific">Meinhardsimonia xiamenensis</name>
    <dbReference type="NCBI Taxonomy" id="990712"/>
    <lineage>
        <taxon>Bacteria</taxon>
        <taxon>Pseudomonadati</taxon>
        <taxon>Pseudomonadota</taxon>
        <taxon>Alphaproteobacteria</taxon>
        <taxon>Rhodobacterales</taxon>
        <taxon>Paracoccaceae</taxon>
        <taxon>Meinhardsimonia</taxon>
    </lineage>
</organism>
<sequence>MGERDEGPHPLVARAQGGEALRVWSVIVTIFGDVVAPRGGEATGAMLGELTGLLGIGPGALRVALHRLVRDGWLERSRAGRASRYALSARGMEAFGPARARIYAEGPGGGEGLTLWLAEPGMKGAERAVIERKMSASGAALIGPGLWLSERQGIDAPEALLGFTGEAARLPGWLRARLGPPELAAAYRRLDADMQALDARLDRAGPDPALAAALRALIVHRWRRCLLRHPDLPARFFPDDWPGEAVRARFLSLHRRLSEPADPWLDARFGRRRQPARASK</sequence>
<dbReference type="Proteomes" id="UP000199328">
    <property type="component" value="Unassembled WGS sequence"/>
</dbReference>
<evidence type="ECO:0000259" key="1">
    <source>
        <dbReference type="Pfam" id="PF07848"/>
    </source>
</evidence>
<dbReference type="SUPFAM" id="SSF46785">
    <property type="entry name" value="Winged helix' DNA-binding domain"/>
    <property type="match status" value="1"/>
</dbReference>
<dbReference type="InterPro" id="IPR012906">
    <property type="entry name" value="PaaX-like_N"/>
</dbReference>
<evidence type="ECO:0000259" key="2">
    <source>
        <dbReference type="Pfam" id="PF08223"/>
    </source>
</evidence>
<dbReference type="Pfam" id="PF08223">
    <property type="entry name" value="PaaX_C"/>
    <property type="match status" value="1"/>
</dbReference>
<dbReference type="PIRSF" id="PIRSF020623">
    <property type="entry name" value="PaaX"/>
    <property type="match status" value="1"/>
</dbReference>
<dbReference type="InterPro" id="IPR011965">
    <property type="entry name" value="PaaX_trns_reg"/>
</dbReference>
<protein>
    <submittedName>
        <fullName evidence="3">Transcriptional regulator, PaaX family</fullName>
    </submittedName>
</protein>
<dbReference type="Gene3D" id="1.20.58.1460">
    <property type="match status" value="1"/>
</dbReference>
<dbReference type="PANTHER" id="PTHR30319">
    <property type="entry name" value="PHENYLACETIC ACID REGULATOR-RELATED TRANSCRIPTIONAL REPRESSOR"/>
    <property type="match status" value="1"/>
</dbReference>